<dbReference type="PANTHER" id="PTHR11736:SF14">
    <property type="entry name" value="NSE3 HOMOLOG, SMC5-SMC6 COMPLEX COMPONENT"/>
    <property type="match status" value="1"/>
</dbReference>
<dbReference type="Gene3D" id="1.10.10.1210">
    <property type="entry name" value="MAGE homology domain, winged helix WH2 motif"/>
    <property type="match status" value="1"/>
</dbReference>
<dbReference type="EMBL" id="JADNYJ010000178">
    <property type="protein sequence ID" value="KAF8876784.1"/>
    <property type="molecule type" value="Genomic_DNA"/>
</dbReference>
<dbReference type="GO" id="GO:0005634">
    <property type="term" value="C:nucleus"/>
    <property type="evidence" value="ECO:0007669"/>
    <property type="project" value="TreeGrafter"/>
</dbReference>
<comment type="caution">
    <text evidence="3">The sequence shown here is derived from an EMBL/GenBank/DDBJ whole genome shotgun (WGS) entry which is preliminary data.</text>
</comment>
<dbReference type="PANTHER" id="PTHR11736">
    <property type="entry name" value="MELANOMA-ASSOCIATED ANTIGEN MAGE ANTIGEN"/>
    <property type="match status" value="1"/>
</dbReference>
<dbReference type="Proteomes" id="UP000724874">
    <property type="component" value="Unassembled WGS sequence"/>
</dbReference>
<dbReference type="Gene3D" id="1.10.10.1200">
    <property type="entry name" value="MAGE homology domain, winged helix WH1 motif"/>
    <property type="match status" value="1"/>
</dbReference>
<dbReference type="InterPro" id="IPR002190">
    <property type="entry name" value="MHD_dom"/>
</dbReference>
<feature type="compositionally biased region" description="Acidic residues" evidence="1">
    <location>
        <begin position="34"/>
        <end position="59"/>
    </location>
</feature>
<feature type="region of interest" description="Disordered" evidence="1">
    <location>
        <begin position="300"/>
        <end position="323"/>
    </location>
</feature>
<sequence length="400" mass="43842">MGRSTARAGPSQSQRPSQSQKTRTGRRQPHVEEVPEEEDEEEEEEAGEGEEMDVDGEADSEISRKVNALVRLALFTEHRRAVLRRDEINKKVLGSNSRVFNQVFAEAQQKLKSTFGMELAELPTRAGLDQDGAEEGPNEAQLATGVKKKANALGSKTYILRSTLDPVLVEHAAQTEEDILEEEAGDQATLFPALNLSDEEDDSDEDAERIPKYYGSVIAWSKSDQLGSMGILYVILALVLVNGRVIADGDLRRSLKTLHLPSNPAVHPVRHSSSSTLRALSLDTFLSNLLKQGYLDRQQVGGDTGKKGKKSGGGAKRLRTQAEDQEAGKIFEWRWGSRAFSEVGEQNIANFVAEFMVVTDGEGEEDGAAATRSRARQQELMKKMYTGIEKAAGGGLTDLK</sequence>
<keyword evidence="4" id="KW-1185">Reference proteome</keyword>
<organism evidence="3 4">
    <name type="scientific">Gymnopilus junonius</name>
    <name type="common">Spectacular rustgill mushroom</name>
    <name type="synonym">Gymnopilus spectabilis subsp. junonius</name>
    <dbReference type="NCBI Taxonomy" id="109634"/>
    <lineage>
        <taxon>Eukaryota</taxon>
        <taxon>Fungi</taxon>
        <taxon>Dikarya</taxon>
        <taxon>Basidiomycota</taxon>
        <taxon>Agaricomycotina</taxon>
        <taxon>Agaricomycetes</taxon>
        <taxon>Agaricomycetidae</taxon>
        <taxon>Agaricales</taxon>
        <taxon>Agaricineae</taxon>
        <taxon>Hymenogastraceae</taxon>
        <taxon>Gymnopilus</taxon>
    </lineage>
</organism>
<proteinExistence type="predicted"/>
<gene>
    <name evidence="3" type="ORF">CPB84DRAFT_1795611</name>
</gene>
<reference evidence="3" key="1">
    <citation type="submission" date="2020-11" db="EMBL/GenBank/DDBJ databases">
        <authorList>
            <consortium name="DOE Joint Genome Institute"/>
            <person name="Ahrendt S."/>
            <person name="Riley R."/>
            <person name="Andreopoulos W."/>
            <person name="LaButti K."/>
            <person name="Pangilinan J."/>
            <person name="Ruiz-duenas F.J."/>
            <person name="Barrasa J.M."/>
            <person name="Sanchez-Garcia M."/>
            <person name="Camarero S."/>
            <person name="Miyauchi S."/>
            <person name="Serrano A."/>
            <person name="Linde D."/>
            <person name="Babiker R."/>
            <person name="Drula E."/>
            <person name="Ayuso-Fernandez I."/>
            <person name="Pacheco R."/>
            <person name="Padilla G."/>
            <person name="Ferreira P."/>
            <person name="Barriuso J."/>
            <person name="Kellner H."/>
            <person name="Castanera R."/>
            <person name="Alfaro M."/>
            <person name="Ramirez L."/>
            <person name="Pisabarro A.G."/>
            <person name="Kuo A."/>
            <person name="Tritt A."/>
            <person name="Lipzen A."/>
            <person name="He G."/>
            <person name="Yan M."/>
            <person name="Ng V."/>
            <person name="Cullen D."/>
            <person name="Martin F."/>
            <person name="Rosso M.-N."/>
            <person name="Henrissat B."/>
            <person name="Hibbett D."/>
            <person name="Martinez A.T."/>
            <person name="Grigoriev I.V."/>
        </authorList>
    </citation>
    <scope>NUCLEOTIDE SEQUENCE</scope>
    <source>
        <strain evidence="3">AH 44721</strain>
    </source>
</reference>
<dbReference type="InterPro" id="IPR041898">
    <property type="entry name" value="MAGE_WH1"/>
</dbReference>
<evidence type="ECO:0000256" key="1">
    <source>
        <dbReference type="SAM" id="MobiDB-lite"/>
    </source>
</evidence>
<name>A0A9P5NB09_GYMJU</name>
<evidence type="ECO:0000259" key="2">
    <source>
        <dbReference type="PROSITE" id="PS50838"/>
    </source>
</evidence>
<evidence type="ECO:0000313" key="4">
    <source>
        <dbReference type="Proteomes" id="UP000724874"/>
    </source>
</evidence>
<dbReference type="InterPro" id="IPR041899">
    <property type="entry name" value="MAGE_WH2"/>
</dbReference>
<dbReference type="SMART" id="SM01373">
    <property type="entry name" value="MAGE"/>
    <property type="match status" value="1"/>
</dbReference>
<evidence type="ECO:0000313" key="3">
    <source>
        <dbReference type="EMBL" id="KAF8876784.1"/>
    </source>
</evidence>
<dbReference type="InterPro" id="IPR037445">
    <property type="entry name" value="MAGE"/>
</dbReference>
<dbReference type="Pfam" id="PF01454">
    <property type="entry name" value="MAGE"/>
    <property type="match status" value="1"/>
</dbReference>
<feature type="domain" description="MAGE" evidence="2">
    <location>
        <begin position="62"/>
        <end position="122"/>
    </location>
</feature>
<dbReference type="PROSITE" id="PS50838">
    <property type="entry name" value="MAGE"/>
    <property type="match status" value="1"/>
</dbReference>
<protein>
    <submittedName>
        <fullName evidence="3">MAGE family-domain-containing protein</fullName>
    </submittedName>
</protein>
<dbReference type="GO" id="GO:0006281">
    <property type="term" value="P:DNA repair"/>
    <property type="evidence" value="ECO:0007669"/>
    <property type="project" value="TreeGrafter"/>
</dbReference>
<feature type="compositionally biased region" description="Low complexity" evidence="1">
    <location>
        <begin position="10"/>
        <end position="20"/>
    </location>
</feature>
<feature type="region of interest" description="Disordered" evidence="1">
    <location>
        <begin position="1"/>
        <end position="59"/>
    </location>
</feature>
<dbReference type="OrthoDB" id="205198at2759"/>
<dbReference type="AlphaFoldDB" id="A0A9P5NB09"/>
<accession>A0A9P5NB09</accession>